<dbReference type="PANTHER" id="PTHR31642:SF310">
    <property type="entry name" value="FATTY ALCOHOL:CAFFEOYL-COA ACYLTRANSFERASE"/>
    <property type="match status" value="1"/>
</dbReference>
<dbReference type="Gene3D" id="3.30.559.10">
    <property type="entry name" value="Chloramphenicol acetyltransferase-like domain"/>
    <property type="match status" value="2"/>
</dbReference>
<comment type="caution">
    <text evidence="2">The sequence shown here is derived from an EMBL/GenBank/DDBJ whole genome shotgun (WGS) entry which is preliminary data.</text>
</comment>
<evidence type="ECO:0008006" key="4">
    <source>
        <dbReference type="Google" id="ProtNLM"/>
    </source>
</evidence>
<dbReference type="GO" id="GO:0016747">
    <property type="term" value="F:acyltransferase activity, transferring groups other than amino-acyl groups"/>
    <property type="evidence" value="ECO:0007669"/>
    <property type="project" value="TreeGrafter"/>
</dbReference>
<dbReference type="AlphaFoldDB" id="A0A4Z1F7V9"/>
<proteinExistence type="predicted"/>
<name>A0A4Z1F7V9_9HELO</name>
<dbReference type="InterPro" id="IPR023213">
    <property type="entry name" value="CAT-like_dom_sf"/>
</dbReference>
<keyword evidence="1" id="KW-0808">Transferase</keyword>
<dbReference type="Pfam" id="PF02458">
    <property type="entry name" value="Transferase"/>
    <property type="match status" value="1"/>
</dbReference>
<evidence type="ECO:0000313" key="2">
    <source>
        <dbReference type="EMBL" id="TGO19529.1"/>
    </source>
</evidence>
<evidence type="ECO:0000313" key="3">
    <source>
        <dbReference type="Proteomes" id="UP000297910"/>
    </source>
</evidence>
<sequence length="535" mass="59277">MVEQKVYPLGEGSVYYKTIGENHAETPPRQHERNDVTNLQLTIPLSLSASPTLDTYTRFSPLDEIMPPIYYGVILAFESQSTDTNSDYVFSILRTGLSKVAERYPILTSEFARDASNHLVLEQSTSLNEIPLVLKDLTEPGSEPIRAYQELKKSGMTGVGANILAPIVAGIETTSKLMSAQVTFIPGGMFLSMSFTHLLFDSHSGASIIRLWATLCRELQQNVTVARIREKGVKPGDNPVIALAKRLRGNYEELKGRPELWEVLGLDWRKSGSTPPEASFTMPLFIPAAASSPLSPDSSQLISTIFSFSRSALASLKIIATAPTSISSNVEDFQISTHDALVAFLWRHILRARLDPHDKVPYDRESMLAVAVNGRKELSISECHIGNVIFESPSSHPIRDVLSGEASLAQLAQTIRLNLNKNKKLFPEALVCASSIPSQALSSLRYLIDDFVSQDILTTSWVALPYYSMEWGPAFSDNGGYIDFFRWPEGQFPGSNCILPRKMNGDVEVVLNMKEEQMRRLIADKKFLEMASLVA</sequence>
<evidence type="ECO:0000256" key="1">
    <source>
        <dbReference type="ARBA" id="ARBA00022679"/>
    </source>
</evidence>
<dbReference type="PANTHER" id="PTHR31642">
    <property type="entry name" value="TRICHOTHECENE 3-O-ACETYLTRANSFERASE"/>
    <property type="match status" value="1"/>
</dbReference>
<dbReference type="InterPro" id="IPR050317">
    <property type="entry name" value="Plant_Fungal_Acyltransferase"/>
</dbReference>
<dbReference type="EMBL" id="PQXI01000338">
    <property type="protein sequence ID" value="TGO19529.1"/>
    <property type="molecule type" value="Genomic_DNA"/>
</dbReference>
<keyword evidence="3" id="KW-1185">Reference proteome</keyword>
<organism evidence="2 3">
    <name type="scientific">Botrytis paeoniae</name>
    <dbReference type="NCBI Taxonomy" id="278948"/>
    <lineage>
        <taxon>Eukaryota</taxon>
        <taxon>Fungi</taxon>
        <taxon>Dikarya</taxon>
        <taxon>Ascomycota</taxon>
        <taxon>Pezizomycotina</taxon>
        <taxon>Leotiomycetes</taxon>
        <taxon>Helotiales</taxon>
        <taxon>Sclerotiniaceae</taxon>
        <taxon>Botrytis</taxon>
    </lineage>
</organism>
<gene>
    <name evidence="2" type="ORF">BPAE_0340g00030</name>
</gene>
<reference evidence="2 3" key="1">
    <citation type="submission" date="2017-12" db="EMBL/GenBank/DDBJ databases">
        <title>Comparative genomics of Botrytis spp.</title>
        <authorList>
            <person name="Valero-Jimenez C.A."/>
            <person name="Tapia P."/>
            <person name="Veloso J."/>
            <person name="Silva-Moreno E."/>
            <person name="Staats M."/>
            <person name="Valdes J.H."/>
            <person name="Van Kan J.A.L."/>
        </authorList>
    </citation>
    <scope>NUCLEOTIDE SEQUENCE [LARGE SCALE GENOMIC DNA]</scope>
    <source>
        <strain evidence="2 3">Bp0003</strain>
    </source>
</reference>
<dbReference type="Proteomes" id="UP000297910">
    <property type="component" value="Unassembled WGS sequence"/>
</dbReference>
<protein>
    <recommendedName>
        <fullName evidence="4">Condensation domain-containing protein</fullName>
    </recommendedName>
</protein>
<accession>A0A4Z1F7V9</accession>